<keyword evidence="3" id="KW-1185">Reference proteome</keyword>
<dbReference type="AlphaFoldDB" id="A0AAQ3LYH0"/>
<gene>
    <name evidence="2" type="ORF">R9X50_00093500</name>
</gene>
<evidence type="ECO:0000313" key="2">
    <source>
        <dbReference type="EMBL" id="WPG98149.1"/>
    </source>
</evidence>
<dbReference type="EMBL" id="CP138580">
    <property type="protein sequence ID" value="WPG98149.1"/>
    <property type="molecule type" value="Genomic_DNA"/>
</dbReference>
<reference evidence="2 3" key="1">
    <citation type="submission" date="2023-11" db="EMBL/GenBank/DDBJ databases">
        <title>An acidophilic fungus is an integral part of prey digestion in a carnivorous sundew plant.</title>
        <authorList>
            <person name="Tsai I.J."/>
        </authorList>
    </citation>
    <scope>NUCLEOTIDE SEQUENCE [LARGE SCALE GENOMIC DNA]</scope>
    <source>
        <strain evidence="2">169a</strain>
    </source>
</reference>
<proteinExistence type="predicted"/>
<protein>
    <submittedName>
        <fullName evidence="2">Uncharacterized protein</fullName>
    </submittedName>
</protein>
<evidence type="ECO:0000313" key="3">
    <source>
        <dbReference type="Proteomes" id="UP001303373"/>
    </source>
</evidence>
<feature type="region of interest" description="Disordered" evidence="1">
    <location>
        <begin position="134"/>
        <end position="159"/>
    </location>
</feature>
<dbReference type="Proteomes" id="UP001303373">
    <property type="component" value="Chromosome 1"/>
</dbReference>
<organism evidence="2 3">
    <name type="scientific">Acrodontium crateriforme</name>
    <dbReference type="NCBI Taxonomy" id="150365"/>
    <lineage>
        <taxon>Eukaryota</taxon>
        <taxon>Fungi</taxon>
        <taxon>Dikarya</taxon>
        <taxon>Ascomycota</taxon>
        <taxon>Pezizomycotina</taxon>
        <taxon>Dothideomycetes</taxon>
        <taxon>Dothideomycetidae</taxon>
        <taxon>Mycosphaerellales</taxon>
        <taxon>Teratosphaeriaceae</taxon>
        <taxon>Acrodontium</taxon>
    </lineage>
</organism>
<accession>A0AAQ3LYH0</accession>
<feature type="compositionally biased region" description="Polar residues" evidence="1">
    <location>
        <begin position="136"/>
        <end position="159"/>
    </location>
</feature>
<name>A0AAQ3LYH0_9PEZI</name>
<evidence type="ECO:0000256" key="1">
    <source>
        <dbReference type="SAM" id="MobiDB-lite"/>
    </source>
</evidence>
<sequence length="159" mass="18427">MASEHQERVDGQRVCIYISVQSIPGSPSARPFTLGEIFCQIQFGRELNLYEDSHSIDDLHIPGGFDSENDVKRWFVYDLGVRQTLDSSEHHRILHEPYRGCRLDDGTLKFVPCPQSRETLTRYLKSYRWVDHRTTDGTTHSPQQHDTPQQQDITEQNIA</sequence>